<sequence>MRTVRTNRLTTQLAEAAIDGLALPAGPITFDTLRTSLERWFGKPVRVAPLDSLPARGQPASVTGLYLNTADAGQVYFHPDDPRLYQLFVVLHEFMHIAAGHGGCHVPADVLGRGYAGVTAEVSAARARVPGRTSPDQARSVDIEELVAERGAMLLLTRLRTSTASPGEDAFA</sequence>
<name>A0ABX0TA93_9MICO</name>
<organism evidence="1 2">
    <name type="scientific">Curtobacterium salicis</name>
    <dbReference type="NCBI Taxonomy" id="1779862"/>
    <lineage>
        <taxon>Bacteria</taxon>
        <taxon>Bacillati</taxon>
        <taxon>Actinomycetota</taxon>
        <taxon>Actinomycetes</taxon>
        <taxon>Micrococcales</taxon>
        <taxon>Microbacteriaceae</taxon>
        <taxon>Curtobacterium</taxon>
    </lineage>
</organism>
<dbReference type="Proteomes" id="UP001318300">
    <property type="component" value="Unassembled WGS sequence"/>
</dbReference>
<keyword evidence="2" id="KW-1185">Reference proteome</keyword>
<accession>A0ABX0TA93</accession>
<evidence type="ECO:0008006" key="3">
    <source>
        <dbReference type="Google" id="ProtNLM"/>
    </source>
</evidence>
<proteinExistence type="predicted"/>
<evidence type="ECO:0000313" key="2">
    <source>
        <dbReference type="Proteomes" id="UP001318300"/>
    </source>
</evidence>
<evidence type="ECO:0000313" key="1">
    <source>
        <dbReference type="EMBL" id="NII40715.1"/>
    </source>
</evidence>
<comment type="caution">
    <text evidence="1">The sequence shown here is derived from an EMBL/GenBank/DDBJ whole genome shotgun (WGS) entry which is preliminary data.</text>
</comment>
<dbReference type="EMBL" id="JAAOYO010000002">
    <property type="protein sequence ID" value="NII40715.1"/>
    <property type="molecule type" value="Genomic_DNA"/>
</dbReference>
<gene>
    <name evidence="1" type="ORF">E9228_001351</name>
</gene>
<dbReference type="RefSeq" id="WP_166779803.1">
    <property type="nucleotide sequence ID" value="NZ_JAAOYO010000002.1"/>
</dbReference>
<protein>
    <recommendedName>
        <fullName evidence="3">IrrE N-terminal-like domain-containing protein</fullName>
    </recommendedName>
</protein>
<reference evidence="1 2" key="1">
    <citation type="submission" date="2020-03" db="EMBL/GenBank/DDBJ databases">
        <title>Above-ground endophytic microbial communities from plants in different locations in the United States.</title>
        <authorList>
            <person name="Frank C."/>
        </authorList>
    </citation>
    <scope>NUCLEOTIDE SEQUENCE [LARGE SCALE GENOMIC DNA]</scope>
    <source>
        <strain evidence="1 2">WW7</strain>
    </source>
</reference>